<evidence type="ECO:0000313" key="3">
    <source>
        <dbReference type="EMBL" id="PKY58960.1"/>
    </source>
</evidence>
<dbReference type="SMART" id="SM00028">
    <property type="entry name" value="TPR"/>
    <property type="match status" value="5"/>
</dbReference>
<evidence type="ECO:0000313" key="4">
    <source>
        <dbReference type="Proteomes" id="UP000234323"/>
    </source>
</evidence>
<reference evidence="3 4" key="1">
    <citation type="submission" date="2015-10" db="EMBL/GenBank/DDBJ databases">
        <title>Genome analyses suggest a sexual origin of heterokaryosis in a supposedly ancient asexual fungus.</title>
        <authorList>
            <person name="Ropars J."/>
            <person name="Sedzielewska K."/>
            <person name="Noel J."/>
            <person name="Charron P."/>
            <person name="Farinelli L."/>
            <person name="Marton T."/>
            <person name="Kruger M."/>
            <person name="Pelin A."/>
            <person name="Brachmann A."/>
            <person name="Corradi N."/>
        </authorList>
    </citation>
    <scope>NUCLEOTIDE SEQUENCE [LARGE SCALE GENOMIC DNA]</scope>
    <source>
        <strain evidence="3 4">A4</strain>
    </source>
</reference>
<dbReference type="EMBL" id="LLXI01003278">
    <property type="protein sequence ID" value="PKY58960.1"/>
    <property type="molecule type" value="Genomic_DNA"/>
</dbReference>
<dbReference type="InterPro" id="IPR051685">
    <property type="entry name" value="Ycf3/AcsC/BcsC/TPR_MFPF"/>
</dbReference>
<keyword evidence="1" id="KW-0677">Repeat</keyword>
<gene>
    <name evidence="3" type="ORF">RhiirA4_513947</name>
</gene>
<dbReference type="SUPFAM" id="SSF48452">
    <property type="entry name" value="TPR-like"/>
    <property type="match status" value="2"/>
</dbReference>
<name>A0A2I1HJE3_9GLOM</name>
<keyword evidence="4" id="KW-1185">Reference proteome</keyword>
<dbReference type="Proteomes" id="UP000234323">
    <property type="component" value="Unassembled WGS sequence"/>
</dbReference>
<dbReference type="InterPro" id="IPR011990">
    <property type="entry name" value="TPR-like_helical_dom_sf"/>
</dbReference>
<evidence type="ECO:0000256" key="1">
    <source>
        <dbReference type="ARBA" id="ARBA00022737"/>
    </source>
</evidence>
<comment type="caution">
    <text evidence="3">The sequence shown here is derived from an EMBL/GenBank/DDBJ whole genome shotgun (WGS) entry which is preliminary data.</text>
</comment>
<dbReference type="VEuPathDB" id="FungiDB:FUN_024888"/>
<dbReference type="Gene3D" id="1.25.40.10">
    <property type="entry name" value="Tetratricopeptide repeat domain"/>
    <property type="match status" value="2"/>
</dbReference>
<proteinExistence type="predicted"/>
<keyword evidence="2" id="KW-0802">TPR repeat</keyword>
<dbReference type="InterPro" id="IPR019734">
    <property type="entry name" value="TPR_rpt"/>
</dbReference>
<organism evidence="3 4">
    <name type="scientific">Rhizophagus irregularis</name>
    <dbReference type="NCBI Taxonomy" id="588596"/>
    <lineage>
        <taxon>Eukaryota</taxon>
        <taxon>Fungi</taxon>
        <taxon>Fungi incertae sedis</taxon>
        <taxon>Mucoromycota</taxon>
        <taxon>Glomeromycotina</taxon>
        <taxon>Glomeromycetes</taxon>
        <taxon>Glomerales</taxon>
        <taxon>Glomeraceae</taxon>
        <taxon>Rhizophagus</taxon>
    </lineage>
</organism>
<evidence type="ECO:0000256" key="2">
    <source>
        <dbReference type="ARBA" id="ARBA00022803"/>
    </source>
</evidence>
<dbReference type="PANTHER" id="PTHR44943">
    <property type="entry name" value="CELLULOSE SYNTHASE OPERON PROTEIN C"/>
    <property type="match status" value="1"/>
</dbReference>
<protein>
    <submittedName>
        <fullName evidence="3">TPR-like protein</fullName>
    </submittedName>
</protein>
<dbReference type="VEuPathDB" id="FungiDB:RhiirFUN_024250"/>
<dbReference type="AlphaFoldDB" id="A0A2I1HJE3"/>
<accession>A0A2I1HJE3</accession>
<dbReference type="VEuPathDB" id="FungiDB:RhiirA1_458340"/>
<dbReference type="PANTHER" id="PTHR44943:SF8">
    <property type="entry name" value="TPR REPEAT-CONTAINING PROTEIN MJ0263"/>
    <property type="match status" value="1"/>
</dbReference>
<sequence>MLGNIYSNKDYIHRDYYAAIKYYDIALKNDPNNYLFLKNWAYIYELQKDYLNVLMILDKLLNINEKDSLVLCYYGEILCNMTCYSKAILYFTKANIIDPENIHNLNRRAIAYYITQEYDNVLSDLDKIIQLDPLNSLAYYLKSLTYYTKNDINNAEISFKKHAALFNSDNILAKIQLFYLECLLNNNNSKELNNILTKIDQIPMSDLLRFIRCKIHIGLKEYYKAKIYFDTLFKLSDEKCLSYIHLLQKYSDFLSYLSLYEFYEINGHDFTKLGFVNKFSKYMYKEKEVYFISNLTNLNSELCQFQESDISSDDHKEHTLKHEVVSKLEGLGWIEYVIPTLCSYDFQFSIEINSIEMQIDYVRLGYNLHKITHIPNVGLMGYLLPDYHQMCPNVPETFGDMYFSRKEMENLLDLKDILNK</sequence>